<dbReference type="CDD" id="cd06225">
    <property type="entry name" value="HAMP"/>
    <property type="match status" value="1"/>
</dbReference>
<dbReference type="FunFam" id="1.10.287.950:FF:000001">
    <property type="entry name" value="Methyl-accepting chemotaxis sensory transducer"/>
    <property type="match status" value="1"/>
</dbReference>
<evidence type="ECO:0000259" key="12">
    <source>
        <dbReference type="PROSITE" id="PS50111"/>
    </source>
</evidence>
<dbReference type="CDD" id="cd11386">
    <property type="entry name" value="MCP_signal"/>
    <property type="match status" value="1"/>
</dbReference>
<dbReference type="Pfam" id="PF00015">
    <property type="entry name" value="MCPsignal"/>
    <property type="match status" value="1"/>
</dbReference>
<dbReference type="Gene3D" id="3.30.450.20">
    <property type="entry name" value="PAS domain"/>
    <property type="match status" value="1"/>
</dbReference>
<dbReference type="PROSITE" id="PS50111">
    <property type="entry name" value="CHEMOTAXIS_TRANSDUC_2"/>
    <property type="match status" value="1"/>
</dbReference>
<dbReference type="PANTHER" id="PTHR32089:SF112">
    <property type="entry name" value="LYSOZYME-LIKE PROTEIN-RELATED"/>
    <property type="match status" value="1"/>
</dbReference>
<feature type="domain" description="HAMP" evidence="13">
    <location>
        <begin position="304"/>
        <end position="356"/>
    </location>
</feature>
<dbReference type="HOGENOM" id="CLU_000445_107_19_7"/>
<dbReference type="SUPFAM" id="SSF103190">
    <property type="entry name" value="Sensory domain-like"/>
    <property type="match status" value="1"/>
</dbReference>
<dbReference type="InterPro" id="IPR003660">
    <property type="entry name" value="HAMP_dom"/>
</dbReference>
<evidence type="ECO:0000256" key="1">
    <source>
        <dbReference type="ARBA" id="ARBA00004651"/>
    </source>
</evidence>
<evidence type="ECO:0000256" key="6">
    <source>
        <dbReference type="ARBA" id="ARBA00023136"/>
    </source>
</evidence>
<accession>A0A0H3AAJ8</accession>
<dbReference type="Pfam" id="PF02743">
    <property type="entry name" value="dCache_1"/>
    <property type="match status" value="1"/>
</dbReference>
<evidence type="ECO:0000313" key="14">
    <source>
        <dbReference type="EMBL" id="ABM29362.1"/>
    </source>
</evidence>
<dbReference type="Gene3D" id="6.10.340.10">
    <property type="match status" value="1"/>
</dbReference>
<dbReference type="CDD" id="cd12912">
    <property type="entry name" value="PDC2_MCP_like"/>
    <property type="match status" value="1"/>
</dbReference>
<keyword evidence="5 11" id="KW-1133">Transmembrane helix</keyword>
<feature type="transmembrane region" description="Helical" evidence="11">
    <location>
        <begin position="285"/>
        <end position="303"/>
    </location>
</feature>
<keyword evidence="4 11" id="KW-0812">Transmembrane</keyword>
<keyword evidence="2" id="KW-1003">Cell membrane</keyword>
<sequence precursor="true">MRWNLRNRFLVPIISILVFGMGVTAYIAYTTASRNLEAALMQSSILVRDMLSRELSTTVEDSQSDIGSQAKRDEFARVLSDPTPEHTKKAVQALRDTLEEYSTYQSLAVVGPDGVVVASNRQEDIGKVNLGSRDYFKTAIQGTPAVSDAVLSKVNNKPVFVVASPVKRDGRVIGVIYGAIDLARFATEVIDPIRIGKTGYAFLVSKAGFIAAHPDKSHILTLNLKDEPWAAPMFRNPSGEVEYTFKGKDKILVYTTEKRTGWQLAVTVDMDEINESVAAIRNTTLAVGIIMLLVTSVVVFLIVRSIVNALNKGVDFARAVADGDLGQDLALTRQDEIGTLAEALRVMVRRLKEMIATSEAKTQEAEEQTRKAEVATREAEAARAQAENARREGLLLAASQLEGIVERISSASEELSAQVEQAARGSSTQLQRTTEAATAMEEMNASVMEIARNAAEAAESSEHARREADEGASVVGSVVEAISDVDAKTGELKLSLDMLGTRAENIGQIMTVITDIADQTNLLALNAAIEAARAGEAGRGFAVVADEVRKLAEKTMNATKEVGEAVRAIQSGTKDNIRGMDEAAMSVGRSTELASIAGDALARIVGLIEGSADQVRAIATASEEQSAASEQINRGTDEVNRIASETAGAMGECAKAMTELSAMTQELRSLIVELKAA</sequence>
<keyword evidence="10" id="KW-0175">Coiled coil</keyword>
<dbReference type="SUPFAM" id="SSF58104">
    <property type="entry name" value="Methyl-accepting chemotaxis protein (MCP) signaling domain"/>
    <property type="match status" value="1"/>
</dbReference>
<dbReference type="Gene3D" id="1.10.287.950">
    <property type="entry name" value="Methyl-accepting chemotaxis protein"/>
    <property type="match status" value="1"/>
</dbReference>
<evidence type="ECO:0000256" key="3">
    <source>
        <dbReference type="ARBA" id="ARBA00022500"/>
    </source>
</evidence>
<keyword evidence="7 9" id="KW-0807">Transducer</keyword>
<feature type="domain" description="Methyl-accepting transducer" evidence="12">
    <location>
        <begin position="404"/>
        <end position="640"/>
    </location>
</feature>
<gene>
    <name evidence="14" type="ordered locus">Dvul_2346</name>
</gene>
<feature type="transmembrane region" description="Helical" evidence="11">
    <location>
        <begin position="9"/>
        <end position="29"/>
    </location>
</feature>
<proteinExistence type="inferred from homology"/>
<dbReference type="PANTHER" id="PTHR32089">
    <property type="entry name" value="METHYL-ACCEPTING CHEMOTAXIS PROTEIN MCPB"/>
    <property type="match status" value="1"/>
</dbReference>
<evidence type="ECO:0000256" key="2">
    <source>
        <dbReference type="ARBA" id="ARBA00022475"/>
    </source>
</evidence>
<evidence type="ECO:0000256" key="7">
    <source>
        <dbReference type="ARBA" id="ARBA00023224"/>
    </source>
</evidence>
<dbReference type="RefSeq" id="WP_011792805.1">
    <property type="nucleotide sequence ID" value="NC_008751.1"/>
</dbReference>
<evidence type="ECO:0000256" key="11">
    <source>
        <dbReference type="SAM" id="Phobius"/>
    </source>
</evidence>
<dbReference type="KEGG" id="dvl:Dvul_2346"/>
<dbReference type="PROSITE" id="PS50885">
    <property type="entry name" value="HAMP"/>
    <property type="match status" value="1"/>
</dbReference>
<dbReference type="InterPro" id="IPR004089">
    <property type="entry name" value="MCPsignal_dom"/>
</dbReference>
<reference evidence="15" key="1">
    <citation type="journal article" date="2009" name="Environ. Microbiol.">
        <title>Contribution of mobile genetic elements to Desulfovibrio vulgaris genome plasticity.</title>
        <authorList>
            <person name="Walker C.B."/>
            <person name="Stolyar S."/>
            <person name="Chivian D."/>
            <person name="Pinel N."/>
            <person name="Gabster J.A."/>
            <person name="Dehal P.S."/>
            <person name="He Z."/>
            <person name="Yang Z.K."/>
            <person name="Yen H.C."/>
            <person name="Zhou J."/>
            <person name="Wall J.D."/>
            <person name="Hazen T.C."/>
            <person name="Arkin A.P."/>
            <person name="Stahl D.A."/>
        </authorList>
    </citation>
    <scope>NUCLEOTIDE SEQUENCE [LARGE SCALE GENOMIC DNA]</scope>
    <source>
        <strain evidence="15">DP4</strain>
    </source>
</reference>
<keyword evidence="6 11" id="KW-0472">Membrane</keyword>
<dbReference type="SMART" id="SM00283">
    <property type="entry name" value="MA"/>
    <property type="match status" value="1"/>
</dbReference>
<organism evidence="14 15">
    <name type="scientific">Nitratidesulfovibrio vulgaris (strain DP4)</name>
    <name type="common">Desulfovibrio vulgaris</name>
    <dbReference type="NCBI Taxonomy" id="391774"/>
    <lineage>
        <taxon>Bacteria</taxon>
        <taxon>Pseudomonadati</taxon>
        <taxon>Thermodesulfobacteriota</taxon>
        <taxon>Desulfovibrionia</taxon>
        <taxon>Desulfovibrionales</taxon>
        <taxon>Desulfovibrionaceae</taxon>
        <taxon>Nitratidesulfovibrio</taxon>
    </lineage>
</organism>
<dbReference type="InterPro" id="IPR029151">
    <property type="entry name" value="Sensor-like_sf"/>
</dbReference>
<dbReference type="InterPro" id="IPR033479">
    <property type="entry name" value="dCache_1"/>
</dbReference>
<evidence type="ECO:0000256" key="10">
    <source>
        <dbReference type="SAM" id="Coils"/>
    </source>
</evidence>
<dbReference type="SMART" id="SM00304">
    <property type="entry name" value="HAMP"/>
    <property type="match status" value="1"/>
</dbReference>
<evidence type="ECO:0000313" key="15">
    <source>
        <dbReference type="Proteomes" id="UP000009173"/>
    </source>
</evidence>
<name>A0A0H3AAJ8_NITV4</name>
<dbReference type="AlphaFoldDB" id="A0A0H3AAJ8"/>
<dbReference type="Proteomes" id="UP000009173">
    <property type="component" value="Chromosome"/>
</dbReference>
<evidence type="ECO:0000256" key="5">
    <source>
        <dbReference type="ARBA" id="ARBA00022989"/>
    </source>
</evidence>
<comment type="similarity">
    <text evidence="8">Belongs to the methyl-accepting chemotaxis (MCP) protein family.</text>
</comment>
<keyword evidence="3" id="KW-0145">Chemotaxis</keyword>
<dbReference type="EMBL" id="CP000527">
    <property type="protein sequence ID" value="ABM29362.1"/>
    <property type="molecule type" value="Genomic_DNA"/>
</dbReference>
<dbReference type="GO" id="GO:0005886">
    <property type="term" value="C:plasma membrane"/>
    <property type="evidence" value="ECO:0007669"/>
    <property type="project" value="UniProtKB-SubCell"/>
</dbReference>
<dbReference type="GO" id="GO:0006935">
    <property type="term" value="P:chemotaxis"/>
    <property type="evidence" value="ECO:0007669"/>
    <property type="project" value="UniProtKB-KW"/>
</dbReference>
<dbReference type="GO" id="GO:0007165">
    <property type="term" value="P:signal transduction"/>
    <property type="evidence" value="ECO:0007669"/>
    <property type="project" value="UniProtKB-KW"/>
</dbReference>
<feature type="coiled-coil region" evidence="10">
    <location>
        <begin position="341"/>
        <end position="392"/>
    </location>
</feature>
<evidence type="ECO:0000256" key="9">
    <source>
        <dbReference type="PROSITE-ProRule" id="PRU00284"/>
    </source>
</evidence>
<comment type="subcellular location">
    <subcellularLocation>
        <location evidence="1">Cell membrane</location>
        <topology evidence="1">Multi-pass membrane protein</topology>
    </subcellularLocation>
</comment>
<dbReference type="Pfam" id="PF00672">
    <property type="entry name" value="HAMP"/>
    <property type="match status" value="1"/>
</dbReference>
<evidence type="ECO:0000256" key="4">
    <source>
        <dbReference type="ARBA" id="ARBA00022692"/>
    </source>
</evidence>
<protein>
    <submittedName>
        <fullName evidence="14">Methyl-accepting chemotaxis sensory transducer</fullName>
    </submittedName>
</protein>
<dbReference type="CDD" id="cd12914">
    <property type="entry name" value="PDC1_DGC_like"/>
    <property type="match status" value="1"/>
</dbReference>
<evidence type="ECO:0000256" key="8">
    <source>
        <dbReference type="ARBA" id="ARBA00029447"/>
    </source>
</evidence>
<evidence type="ECO:0000259" key="13">
    <source>
        <dbReference type="PROSITE" id="PS50885"/>
    </source>
</evidence>